<keyword evidence="6 7" id="KW-0413">Isomerase</keyword>
<keyword evidence="4 7" id="KW-0799">Topoisomerase</keyword>
<dbReference type="PANTHER" id="PTHR43493">
    <property type="entry name" value="DNA GYRASE/TOPOISOMERASE SUBUNIT A"/>
    <property type="match status" value="1"/>
</dbReference>
<dbReference type="NCBIfam" id="NF004044">
    <property type="entry name" value="PRK05561.1"/>
    <property type="match status" value="1"/>
</dbReference>
<dbReference type="SUPFAM" id="SSF101904">
    <property type="entry name" value="GyrA/ParC C-terminal domain-like"/>
    <property type="match status" value="1"/>
</dbReference>
<evidence type="ECO:0000313" key="9">
    <source>
        <dbReference type="EMBL" id="CDF40587.1"/>
    </source>
</evidence>
<protein>
    <recommendedName>
        <fullName evidence="3">DNA topoisomerase (ATP-hydrolyzing)</fullName>
        <ecNumber evidence="3">5.6.2.2</ecNumber>
    </recommendedName>
</protein>
<dbReference type="SMART" id="SM00434">
    <property type="entry name" value="TOP4c"/>
    <property type="match status" value="1"/>
</dbReference>
<dbReference type="GeneID" id="17318605"/>
<dbReference type="InterPro" id="IPR013760">
    <property type="entry name" value="Topo_IIA-like_dom_sf"/>
</dbReference>
<dbReference type="Proteomes" id="UP000012073">
    <property type="component" value="Unassembled WGS sequence"/>
</dbReference>
<dbReference type="GO" id="GO:0006265">
    <property type="term" value="P:DNA topological change"/>
    <property type="evidence" value="ECO:0007669"/>
    <property type="project" value="UniProtKB-UniRule"/>
</dbReference>
<dbReference type="NCBIfam" id="NF004043">
    <property type="entry name" value="PRK05560.1"/>
    <property type="match status" value="1"/>
</dbReference>
<evidence type="ECO:0000256" key="7">
    <source>
        <dbReference type="PROSITE-ProRule" id="PRU01384"/>
    </source>
</evidence>
<evidence type="ECO:0000256" key="4">
    <source>
        <dbReference type="ARBA" id="ARBA00023029"/>
    </source>
</evidence>
<evidence type="ECO:0000256" key="6">
    <source>
        <dbReference type="ARBA" id="ARBA00023235"/>
    </source>
</evidence>
<dbReference type="GO" id="GO:0003918">
    <property type="term" value="F:DNA topoisomerase type II (double strand cut, ATP-hydrolyzing) activity"/>
    <property type="evidence" value="ECO:0007669"/>
    <property type="project" value="UniProtKB-EC"/>
</dbReference>
<reference evidence="10" key="1">
    <citation type="journal article" date="2013" name="Proc. Natl. Acad. Sci. U.S.A.">
        <title>Genome structure and metabolic features in the red seaweed Chondrus crispus shed light on evolution of the Archaeplastida.</title>
        <authorList>
            <person name="Collen J."/>
            <person name="Porcel B."/>
            <person name="Carre W."/>
            <person name="Ball S.G."/>
            <person name="Chaparro C."/>
            <person name="Tonon T."/>
            <person name="Barbeyron T."/>
            <person name="Michel G."/>
            <person name="Noel B."/>
            <person name="Valentin K."/>
            <person name="Elias M."/>
            <person name="Artiguenave F."/>
            <person name="Arun A."/>
            <person name="Aury J.M."/>
            <person name="Barbosa-Neto J.F."/>
            <person name="Bothwell J.H."/>
            <person name="Bouget F.Y."/>
            <person name="Brillet L."/>
            <person name="Cabello-Hurtado F."/>
            <person name="Capella-Gutierrez S."/>
            <person name="Charrier B."/>
            <person name="Cladiere L."/>
            <person name="Cock J.M."/>
            <person name="Coelho S.M."/>
            <person name="Colleoni C."/>
            <person name="Czjzek M."/>
            <person name="Da Silva C."/>
            <person name="Delage L."/>
            <person name="Denoeud F."/>
            <person name="Deschamps P."/>
            <person name="Dittami S.M."/>
            <person name="Gabaldon T."/>
            <person name="Gachon C.M."/>
            <person name="Groisillier A."/>
            <person name="Herve C."/>
            <person name="Jabbari K."/>
            <person name="Katinka M."/>
            <person name="Kloareg B."/>
            <person name="Kowalczyk N."/>
            <person name="Labadie K."/>
            <person name="Leblanc C."/>
            <person name="Lopez P.J."/>
            <person name="McLachlan D.H."/>
            <person name="Meslet-Cladiere L."/>
            <person name="Moustafa A."/>
            <person name="Nehr Z."/>
            <person name="Nyvall Collen P."/>
            <person name="Panaud O."/>
            <person name="Partensky F."/>
            <person name="Poulain J."/>
            <person name="Rensing S.A."/>
            <person name="Rousvoal S."/>
            <person name="Samson G."/>
            <person name="Symeonidi A."/>
            <person name="Weissenbach J."/>
            <person name="Zambounis A."/>
            <person name="Wincker P."/>
            <person name="Boyen C."/>
        </authorList>
    </citation>
    <scope>NUCLEOTIDE SEQUENCE [LARGE SCALE GENOMIC DNA]</scope>
    <source>
        <strain evidence="10">cv. Stackhouse</strain>
    </source>
</reference>
<dbReference type="PhylomeDB" id="R7QQ20"/>
<evidence type="ECO:0000313" key="10">
    <source>
        <dbReference type="Proteomes" id="UP000012073"/>
    </source>
</evidence>
<dbReference type="InterPro" id="IPR013758">
    <property type="entry name" value="Topo_IIA_A/C_ab"/>
</dbReference>
<dbReference type="SUPFAM" id="SSF56719">
    <property type="entry name" value="Type II DNA topoisomerase"/>
    <property type="match status" value="1"/>
</dbReference>
<dbReference type="Gramene" id="CDF40587">
    <property type="protein sequence ID" value="CDF40587"/>
    <property type="gene ID" value="CHC_T00007354001"/>
</dbReference>
<dbReference type="FunFam" id="1.10.268.10:FF:000001">
    <property type="entry name" value="DNA gyrase subunit A"/>
    <property type="match status" value="1"/>
</dbReference>
<proteinExistence type="inferred from homology"/>
<evidence type="ECO:0000256" key="3">
    <source>
        <dbReference type="ARBA" id="ARBA00012895"/>
    </source>
</evidence>
<dbReference type="InterPro" id="IPR006691">
    <property type="entry name" value="GyrA/parC_rep"/>
</dbReference>
<comment type="catalytic activity">
    <reaction evidence="1 7">
        <text>ATP-dependent breakage, passage and rejoining of double-stranded DNA.</text>
        <dbReference type="EC" id="5.6.2.2"/>
    </reaction>
</comment>
<organism evidence="9 10">
    <name type="scientific">Chondrus crispus</name>
    <name type="common">Carrageen Irish moss</name>
    <name type="synonym">Polymorpha crispa</name>
    <dbReference type="NCBI Taxonomy" id="2769"/>
    <lineage>
        <taxon>Eukaryota</taxon>
        <taxon>Rhodophyta</taxon>
        <taxon>Florideophyceae</taxon>
        <taxon>Rhodymeniophycidae</taxon>
        <taxon>Gigartinales</taxon>
        <taxon>Gigartinaceae</taxon>
        <taxon>Chondrus</taxon>
    </lineage>
</organism>
<dbReference type="PROSITE" id="PS52040">
    <property type="entry name" value="TOPO_IIA"/>
    <property type="match status" value="1"/>
</dbReference>
<dbReference type="OrthoDB" id="734at2759"/>
<dbReference type="Pfam" id="PF03989">
    <property type="entry name" value="DNA_gyraseA_C"/>
    <property type="match status" value="6"/>
</dbReference>
<dbReference type="GO" id="GO:0003677">
    <property type="term" value="F:DNA binding"/>
    <property type="evidence" value="ECO:0007669"/>
    <property type="project" value="UniProtKB-UniRule"/>
</dbReference>
<dbReference type="GO" id="GO:0009330">
    <property type="term" value="C:DNA topoisomerase type II (double strand cut, ATP-hydrolyzing) complex"/>
    <property type="evidence" value="ECO:0007669"/>
    <property type="project" value="TreeGrafter"/>
</dbReference>
<dbReference type="RefSeq" id="XP_005710881.1">
    <property type="nucleotide sequence ID" value="XM_005710824.1"/>
</dbReference>
<dbReference type="Gene3D" id="1.10.268.10">
    <property type="entry name" value="Topoisomerase, domain 3"/>
    <property type="match status" value="1"/>
</dbReference>
<dbReference type="EC" id="5.6.2.2" evidence="3"/>
<feature type="domain" description="Topo IIA-type catalytic" evidence="8">
    <location>
        <begin position="126"/>
        <end position="602"/>
    </location>
</feature>
<dbReference type="Gene3D" id="2.120.10.90">
    <property type="entry name" value="DNA gyrase/topoisomerase IV, subunit A, C-terminal"/>
    <property type="match status" value="1"/>
</dbReference>
<dbReference type="EMBL" id="HG002209">
    <property type="protein sequence ID" value="CDF40587.1"/>
    <property type="molecule type" value="Genomic_DNA"/>
</dbReference>
<keyword evidence="5 7" id="KW-0238">DNA-binding</keyword>
<gene>
    <name evidence="9" type="ORF">CHC_T00007354001</name>
</gene>
<dbReference type="PANTHER" id="PTHR43493:SF5">
    <property type="entry name" value="DNA GYRASE SUBUNIT A, CHLOROPLASTIC_MITOCHONDRIAL"/>
    <property type="match status" value="1"/>
</dbReference>
<dbReference type="InterPro" id="IPR002205">
    <property type="entry name" value="Topo_IIA_dom_A"/>
</dbReference>
<comment type="similarity">
    <text evidence="2">Belongs to the type II topoisomerase GyrA/ParC subunit family.</text>
</comment>
<dbReference type="InterPro" id="IPR035516">
    <property type="entry name" value="Gyrase/topoIV_suA_C"/>
</dbReference>
<accession>R7QQ20</accession>
<dbReference type="STRING" id="2769.R7QQ20"/>
<dbReference type="InterPro" id="IPR013757">
    <property type="entry name" value="Topo_IIA_A_a_sf"/>
</dbReference>
<dbReference type="Pfam" id="PF00521">
    <property type="entry name" value="DNA_topoisoIV"/>
    <property type="match status" value="1"/>
</dbReference>
<name>R7QQ20_CHOCR</name>
<dbReference type="NCBIfam" id="TIGR01063">
    <property type="entry name" value="gyrA"/>
    <property type="match status" value="1"/>
</dbReference>
<dbReference type="KEGG" id="ccp:CHC_T00007354001"/>
<evidence type="ECO:0000259" key="8">
    <source>
        <dbReference type="PROSITE" id="PS52040"/>
    </source>
</evidence>
<sequence>MSSNPHRPARLLSFYRTSMVASSLISSPHPSLTAAMLPPPTARTSGTLFISSANPRLTTFTVPFIQRNLSSRHAPLRKRARSRFLATASARNGLPPTPGIVPADLKQEMTRSYMEYAMSVILGRAMPDVRDGLKPVHRRILFAMHELGLSPGGQFRKSARVVGEVLGKYHPHGDTAVYDALVRMAQPFAMSIPLVNGHGNFGSTDGDPAAAMRYTECKLAHLTRDVFLADMGRDTVSYSPNFDGSESEPLVLPAKVPNLLVNGSSGIAVGMATNIPPHNLGEVVAALKAIIADPELSDDDLLALVPAPDFPTGGQILGTDGARDMHMEGRGRIVVRACVHPEVVGGDDGSTRRQQREAIVVTELPYQVNKATLVGKIAELVNDKKLDGVADLRDESDRNGTRIVIELKRDAMLEVVLNNLFKKTQLQSSFSANVMALDNGRFPIRLTLRNCLEKFLKFRRETIRRRVQFDLRKAEDRFHIVQGFLIVQEDIDSAIADIRGSQDSAEARGKLMKRLSLSARQADSVLAMQLKRLTSLEKNRLVDESETLQGDIAKYKGILSTPTELDAIIVDELTDISDRHAGPRRSKIIMGRGDGSTEIDELSLFSNERSVITVTEKGYVKRMPTSAFENQNRGGRGKRGAGKLREGDRIVHFFSCMSHDSLIAISKSGVAYKISAHKVPLASLGSRGVPLFQLLPAVPAGEAAASVLSVTDFSDRQFLVLLTRNGYVKKTAASVFESLNAGGKRIIALDDGDELKWVRHCTEKDSMLIASQKGYIIRFATNNQNLRASGRQSRGVRSMRLVAGDAIADMDIMSAHGMIEGNVSEEDEGAMDEEEDEDVNVAEDPDASYVLAVTRHGAGKRIDANSFRMQCRGGRGMIGMKFKANGRGDCIVSLQTCHDDDSVMVVTCDGTIVRTLVKDIPVQRRYSRGVRIQRLGQKDTVAAVAILPQLLTGEEVEEGEEVVFGKE</sequence>
<evidence type="ECO:0000256" key="2">
    <source>
        <dbReference type="ARBA" id="ARBA00008263"/>
    </source>
</evidence>
<dbReference type="OMA" id="THHWLLF"/>
<keyword evidence="10" id="KW-1185">Reference proteome</keyword>
<dbReference type="CDD" id="cd00187">
    <property type="entry name" value="TOP4c"/>
    <property type="match status" value="1"/>
</dbReference>
<evidence type="ECO:0000256" key="5">
    <source>
        <dbReference type="ARBA" id="ARBA00023125"/>
    </source>
</evidence>
<feature type="active site" description="O-(5'-phospho-DNA)-tyrosine intermediate" evidence="7">
    <location>
        <position position="214"/>
    </location>
</feature>
<evidence type="ECO:0000256" key="1">
    <source>
        <dbReference type="ARBA" id="ARBA00000185"/>
    </source>
</evidence>
<dbReference type="Gene3D" id="3.90.199.10">
    <property type="entry name" value="Topoisomerase II, domain 5"/>
    <property type="match status" value="1"/>
</dbReference>
<dbReference type="GO" id="GO:0005524">
    <property type="term" value="F:ATP binding"/>
    <property type="evidence" value="ECO:0007669"/>
    <property type="project" value="InterPro"/>
</dbReference>
<dbReference type="FunFam" id="3.30.1360.40:FF:000002">
    <property type="entry name" value="DNA gyrase subunit A"/>
    <property type="match status" value="1"/>
</dbReference>
<dbReference type="InterPro" id="IPR050220">
    <property type="entry name" value="Type_II_DNA_Topoisomerases"/>
</dbReference>
<dbReference type="AlphaFoldDB" id="R7QQ20"/>
<dbReference type="Gene3D" id="3.30.1360.40">
    <property type="match status" value="1"/>
</dbReference>